<dbReference type="PANTHER" id="PTHR24416:SF583">
    <property type="entry name" value="RECEPTOR PROTEIN-TYROSINE KINASE"/>
    <property type="match status" value="1"/>
</dbReference>
<keyword evidence="4 12" id="KW-0812">Transmembrane</keyword>
<comment type="caution">
    <text evidence="15">The sequence shown here is derived from an EMBL/GenBank/DDBJ whole genome shotgun (WGS) entry which is preliminary data.</text>
</comment>
<keyword evidence="7 12" id="KW-1133">Transmembrane helix</keyword>
<keyword evidence="10" id="KW-0325">Glycoprotein</keyword>
<dbReference type="SUPFAM" id="SSF49899">
    <property type="entry name" value="Concanavalin A-like lectins/glucanases"/>
    <property type="match status" value="1"/>
</dbReference>
<reference evidence="15 16" key="1">
    <citation type="journal article" date="2018" name="Sci. Rep.">
        <title>Comparative analysis of the Pocillopora damicornis genome highlights role of immune system in coral evolution.</title>
        <authorList>
            <person name="Cunning R."/>
            <person name="Bay R.A."/>
            <person name="Gillette P."/>
            <person name="Baker A.C."/>
            <person name="Traylor-Knowles N."/>
        </authorList>
    </citation>
    <scope>NUCLEOTIDE SEQUENCE [LARGE SCALE GENOMIC DNA]</scope>
    <source>
        <strain evidence="15">RSMAS</strain>
        <tissue evidence="15">Whole animal</tissue>
    </source>
</reference>
<dbReference type="InterPro" id="IPR000719">
    <property type="entry name" value="Prot_kinase_dom"/>
</dbReference>
<evidence type="ECO:0000256" key="3">
    <source>
        <dbReference type="ARBA" id="ARBA00022679"/>
    </source>
</evidence>
<dbReference type="Proteomes" id="UP000275408">
    <property type="component" value="Unassembled WGS sequence"/>
</dbReference>
<feature type="transmembrane region" description="Helical" evidence="12">
    <location>
        <begin position="664"/>
        <end position="685"/>
    </location>
</feature>
<dbReference type="EMBL" id="RCHS01000537">
    <property type="protein sequence ID" value="RMX58194.1"/>
    <property type="molecule type" value="Genomic_DNA"/>
</dbReference>
<evidence type="ECO:0000259" key="13">
    <source>
        <dbReference type="PROSITE" id="PS50011"/>
    </source>
</evidence>
<dbReference type="InterPro" id="IPR036116">
    <property type="entry name" value="FN3_sf"/>
</dbReference>
<evidence type="ECO:0000256" key="10">
    <source>
        <dbReference type="ARBA" id="ARBA00023180"/>
    </source>
</evidence>
<evidence type="ECO:0000256" key="12">
    <source>
        <dbReference type="SAM" id="Phobius"/>
    </source>
</evidence>
<name>A0A3M6UXE0_POCDA</name>
<dbReference type="InterPro" id="IPR050122">
    <property type="entry name" value="RTK"/>
</dbReference>
<dbReference type="InterPro" id="IPR013783">
    <property type="entry name" value="Ig-like_fold"/>
</dbReference>
<feature type="compositionally biased region" description="Basic and acidic residues" evidence="11">
    <location>
        <begin position="853"/>
        <end position="871"/>
    </location>
</feature>
<protein>
    <recommendedName>
        <fullName evidence="2">receptor protein-tyrosine kinase</fullName>
        <ecNumber evidence="2">2.7.10.1</ecNumber>
    </recommendedName>
</protein>
<dbReference type="SMART" id="SM00060">
    <property type="entry name" value="FN3"/>
    <property type="match status" value="2"/>
</dbReference>
<dbReference type="Pfam" id="PF07714">
    <property type="entry name" value="PK_Tyr_Ser-Thr"/>
    <property type="match status" value="1"/>
</dbReference>
<keyword evidence="16" id="KW-1185">Reference proteome</keyword>
<dbReference type="InterPro" id="IPR003961">
    <property type="entry name" value="FN3_dom"/>
</dbReference>
<dbReference type="AlphaFoldDB" id="A0A3M6UXE0"/>
<comment type="subcellular location">
    <subcellularLocation>
        <location evidence="1">Membrane</location>
        <topology evidence="1">Single-pass membrane protein</topology>
    </subcellularLocation>
</comment>
<evidence type="ECO:0000259" key="14">
    <source>
        <dbReference type="PROSITE" id="PS50853"/>
    </source>
</evidence>
<organism evidence="15 16">
    <name type="scientific">Pocillopora damicornis</name>
    <name type="common">Cauliflower coral</name>
    <name type="synonym">Millepora damicornis</name>
    <dbReference type="NCBI Taxonomy" id="46731"/>
    <lineage>
        <taxon>Eukaryota</taxon>
        <taxon>Metazoa</taxon>
        <taxon>Cnidaria</taxon>
        <taxon>Anthozoa</taxon>
        <taxon>Hexacorallia</taxon>
        <taxon>Scleractinia</taxon>
        <taxon>Astrocoeniina</taxon>
        <taxon>Pocilloporidae</taxon>
        <taxon>Pocillopora</taxon>
    </lineage>
</organism>
<keyword evidence="8 12" id="KW-0472">Membrane</keyword>
<feature type="region of interest" description="Disordered" evidence="11">
    <location>
        <begin position="851"/>
        <end position="874"/>
    </location>
</feature>
<dbReference type="GO" id="GO:0043235">
    <property type="term" value="C:receptor complex"/>
    <property type="evidence" value="ECO:0007669"/>
    <property type="project" value="TreeGrafter"/>
</dbReference>
<feature type="domain" description="Fibronectin type-III" evidence="14">
    <location>
        <begin position="536"/>
        <end position="636"/>
    </location>
</feature>
<keyword evidence="5" id="KW-0677">Repeat</keyword>
<dbReference type="GO" id="GO:0005886">
    <property type="term" value="C:plasma membrane"/>
    <property type="evidence" value="ECO:0007669"/>
    <property type="project" value="TreeGrafter"/>
</dbReference>
<evidence type="ECO:0000313" key="15">
    <source>
        <dbReference type="EMBL" id="RMX58194.1"/>
    </source>
</evidence>
<evidence type="ECO:0000256" key="6">
    <source>
        <dbReference type="ARBA" id="ARBA00022777"/>
    </source>
</evidence>
<dbReference type="FunFam" id="1.10.510.10:FF:000462">
    <property type="entry name" value="Receptor tyrosine kinase"/>
    <property type="match status" value="1"/>
</dbReference>
<dbReference type="InterPro" id="IPR011009">
    <property type="entry name" value="Kinase-like_dom_sf"/>
</dbReference>
<gene>
    <name evidence="15" type="ORF">pdam_00000224</name>
</gene>
<dbReference type="PROSITE" id="PS50853">
    <property type="entry name" value="FN3"/>
    <property type="match status" value="2"/>
</dbReference>
<dbReference type="InterPro" id="IPR001245">
    <property type="entry name" value="Ser-Thr/Tyr_kinase_cat_dom"/>
</dbReference>
<dbReference type="InterPro" id="IPR020635">
    <property type="entry name" value="Tyr_kinase_cat_dom"/>
</dbReference>
<feature type="non-terminal residue" evidence="15">
    <location>
        <position position="1"/>
    </location>
</feature>
<dbReference type="OrthoDB" id="5980983at2759"/>
<evidence type="ECO:0000256" key="7">
    <source>
        <dbReference type="ARBA" id="ARBA00022989"/>
    </source>
</evidence>
<dbReference type="GO" id="GO:0007169">
    <property type="term" value="P:cell surface receptor protein tyrosine kinase signaling pathway"/>
    <property type="evidence" value="ECO:0007669"/>
    <property type="project" value="TreeGrafter"/>
</dbReference>
<feature type="transmembrane region" description="Helical" evidence="12">
    <location>
        <begin position="32"/>
        <end position="50"/>
    </location>
</feature>
<dbReference type="SUPFAM" id="SSF49265">
    <property type="entry name" value="Fibronectin type III"/>
    <property type="match status" value="1"/>
</dbReference>
<evidence type="ECO:0000256" key="4">
    <source>
        <dbReference type="ARBA" id="ARBA00022692"/>
    </source>
</evidence>
<evidence type="ECO:0000256" key="9">
    <source>
        <dbReference type="ARBA" id="ARBA00023170"/>
    </source>
</evidence>
<dbReference type="CDD" id="cd00192">
    <property type="entry name" value="PTKc"/>
    <property type="match status" value="1"/>
</dbReference>
<dbReference type="SMART" id="SM00219">
    <property type="entry name" value="TyrKc"/>
    <property type="match status" value="1"/>
</dbReference>
<dbReference type="PROSITE" id="PS00109">
    <property type="entry name" value="PROTEIN_KINASE_TYR"/>
    <property type="match status" value="1"/>
</dbReference>
<proteinExistence type="predicted"/>
<dbReference type="GO" id="GO:0005524">
    <property type="term" value="F:ATP binding"/>
    <property type="evidence" value="ECO:0007669"/>
    <property type="project" value="InterPro"/>
</dbReference>
<dbReference type="InterPro" id="IPR013320">
    <property type="entry name" value="ConA-like_dom_sf"/>
</dbReference>
<evidence type="ECO:0000256" key="2">
    <source>
        <dbReference type="ARBA" id="ARBA00011902"/>
    </source>
</evidence>
<dbReference type="GO" id="GO:0004714">
    <property type="term" value="F:transmembrane receptor protein tyrosine kinase activity"/>
    <property type="evidence" value="ECO:0007669"/>
    <property type="project" value="UniProtKB-EC"/>
</dbReference>
<keyword evidence="3" id="KW-0808">Transferase</keyword>
<dbReference type="InterPro" id="IPR008266">
    <property type="entry name" value="Tyr_kinase_AS"/>
</dbReference>
<dbReference type="PANTHER" id="PTHR24416">
    <property type="entry name" value="TYROSINE-PROTEIN KINASE RECEPTOR"/>
    <property type="match status" value="1"/>
</dbReference>
<dbReference type="CDD" id="cd00063">
    <property type="entry name" value="FN3"/>
    <property type="match status" value="2"/>
</dbReference>
<dbReference type="Gene3D" id="2.60.120.200">
    <property type="match status" value="1"/>
</dbReference>
<evidence type="ECO:0000313" key="16">
    <source>
        <dbReference type="Proteomes" id="UP000275408"/>
    </source>
</evidence>
<dbReference type="SUPFAM" id="SSF56112">
    <property type="entry name" value="Protein kinase-like (PK-like)"/>
    <property type="match status" value="1"/>
</dbReference>
<evidence type="ECO:0000256" key="1">
    <source>
        <dbReference type="ARBA" id="ARBA00004167"/>
    </source>
</evidence>
<dbReference type="Pfam" id="PF00041">
    <property type="entry name" value="fn3"/>
    <property type="match status" value="2"/>
</dbReference>
<keyword evidence="9" id="KW-0675">Receptor</keyword>
<dbReference type="STRING" id="46731.A0A3M6UXE0"/>
<accession>A0A3M6UXE0</accession>
<dbReference type="Pfam" id="PF13385">
    <property type="entry name" value="Laminin_G_3"/>
    <property type="match status" value="1"/>
</dbReference>
<dbReference type="EC" id="2.7.10.1" evidence="2"/>
<dbReference type="Gene3D" id="2.60.40.10">
    <property type="entry name" value="Immunoglobulins"/>
    <property type="match status" value="2"/>
</dbReference>
<dbReference type="PROSITE" id="PS50011">
    <property type="entry name" value="PROTEIN_KINASE_DOM"/>
    <property type="match status" value="1"/>
</dbReference>
<evidence type="ECO:0000256" key="5">
    <source>
        <dbReference type="ARBA" id="ARBA00022737"/>
    </source>
</evidence>
<sequence>CRVAATKKELNQTLRDHHQLGSQTAKLRMGSLWVSVIVMAFLGFTIPISVECLVSNGIECFLSLTAYSDCTQVDWNITLGSAGWASCPLGKYLKGVLRAHISNSDGIDNIKAGQCCIPPHEFLDEDTECKTENWKKSLSRNHKWASCPEDYDFLRGFYHSNETFLDNIEQALCCRPKTYISRTTDCYFEDVGQKLDTEGWNTCRDWYYMAGVYRGGCNALSCIETLKCCKITAQDGVVLDHWLLNGQDGNVSLSGSPSFTKGRCPSSNAITFNQSSSYASVPLINLGGRSFTIACWIKQTKSVKDEIAAIYGDWRRPWNFLLSLKNREIIFHRPRERYGERQWWSAGSADVSFDAWTHVVVIWDHKKTAVSILADGLKVGGNSFSSEDAFYEPTGNRYQIGDDGHWGDHQFYGSVMDLYVFGSALSLEQVNKLRGVPLIANTTKSVSGGDVLVVWEPPLVGACPIVKYNVYYREVMSSARQQSNWYSVELDGGRTSCTLHLSCRKEYNVSVTSISESGESPFSDSKIWNFQTTGGIPSPPIITPMKQEISSNNITLSWSPQTANACPLTMYSIHYRLIYPGGAGESWNQVNVTNVTKTSHTVSLEYDRQYTIEMSAWNELGQSAKSRPWIITTASSGSIHRTAEKGTVKSSVSGSGKILSTPQLAGLLVGVCILLFVVLIAVIYLRRAARKSRKHASALRLRRSKSTIFTLHNWEVLPEQVVFGEEIGRGAFGKVLKGTFRESPGTEVFIEPRYETVDFKPGETTGEEARNQFLEEIELMKSIGSHPNVVRMLGCWVHSDPIFLLLEYVSYGDLLQWLRNKRIQKSYQKHYDNFNKPLQLDTNLVQINEDESRELLSRSEEESGKDPDTKGIPKAVSTSVSVCASGIESVSKEKTPAINEAKTDVTEKVQNHYDKHPIQASLSDCHNNVEWDEDFTAKDLLGFAWQVARGMAYLSGKGFVHRDLAARNVLLDENKVVKISDFGLMRQTHENVYTLKKGKKIPVKWMAPEALYNSEYTTKSDVWSFGILLWELSTMGGNPYPGVNNKELYNLLKTGYRMEKPDTSSDTLYQLMSECWKEEPSERPTFENTTRLLEEMMQEDTPYLDFESLDESKEYYCSPEKLSDDEVTA</sequence>
<feature type="domain" description="Protein kinase" evidence="13">
    <location>
        <begin position="721"/>
        <end position="1104"/>
    </location>
</feature>
<evidence type="ECO:0000256" key="11">
    <source>
        <dbReference type="SAM" id="MobiDB-lite"/>
    </source>
</evidence>
<feature type="domain" description="Fibronectin type-III" evidence="14">
    <location>
        <begin position="436"/>
        <end position="535"/>
    </location>
</feature>
<evidence type="ECO:0000256" key="8">
    <source>
        <dbReference type="ARBA" id="ARBA00023136"/>
    </source>
</evidence>
<keyword evidence="6" id="KW-0418">Kinase</keyword>
<dbReference type="Gene3D" id="1.10.510.10">
    <property type="entry name" value="Transferase(Phosphotransferase) domain 1"/>
    <property type="match status" value="1"/>
</dbReference>
<dbReference type="Gene3D" id="3.30.200.20">
    <property type="entry name" value="Phosphorylase Kinase, domain 1"/>
    <property type="match status" value="1"/>
</dbReference>